<dbReference type="GO" id="GO:0046872">
    <property type="term" value="F:metal ion binding"/>
    <property type="evidence" value="ECO:0007669"/>
    <property type="project" value="InterPro"/>
</dbReference>
<dbReference type="SUPFAM" id="SSF52210">
    <property type="entry name" value="Succinyl-CoA synthetase domains"/>
    <property type="match status" value="2"/>
</dbReference>
<dbReference type="Gene3D" id="3.40.50.261">
    <property type="entry name" value="Succinyl-CoA synthetase domains"/>
    <property type="match status" value="2"/>
</dbReference>
<dbReference type="Pfam" id="PF13380">
    <property type="entry name" value="CoA_binding_2"/>
    <property type="match status" value="1"/>
</dbReference>
<evidence type="ECO:0000256" key="1">
    <source>
        <dbReference type="ARBA" id="ARBA00060888"/>
    </source>
</evidence>
<dbReference type="PANTHER" id="PTHR42793:SF4">
    <property type="entry name" value="BLL6376 PROTEIN"/>
    <property type="match status" value="1"/>
</dbReference>
<dbReference type="Pfam" id="PF13607">
    <property type="entry name" value="Succ_CoA_lig"/>
    <property type="match status" value="1"/>
</dbReference>
<organism evidence="4 5">
    <name type="scientific">Cupriavidus necator</name>
    <name type="common">Alcaligenes eutrophus</name>
    <name type="synonym">Ralstonia eutropha</name>
    <dbReference type="NCBI Taxonomy" id="106590"/>
    <lineage>
        <taxon>Bacteria</taxon>
        <taxon>Pseudomonadati</taxon>
        <taxon>Pseudomonadota</taxon>
        <taxon>Betaproteobacteria</taxon>
        <taxon>Burkholderiales</taxon>
        <taxon>Burkholderiaceae</taxon>
        <taxon>Cupriavidus</taxon>
    </lineage>
</organism>
<keyword evidence="2" id="KW-0547">Nucleotide-binding</keyword>
<dbReference type="OrthoDB" id="9807426at2"/>
<feature type="domain" description="ATP-grasp" evidence="3">
    <location>
        <begin position="488"/>
        <end position="524"/>
    </location>
</feature>
<dbReference type="SUPFAM" id="SSF51735">
    <property type="entry name" value="NAD(P)-binding Rossmann-fold domains"/>
    <property type="match status" value="1"/>
</dbReference>
<dbReference type="Gene3D" id="3.30.1490.20">
    <property type="entry name" value="ATP-grasp fold, A domain"/>
    <property type="match status" value="1"/>
</dbReference>
<dbReference type="InterPro" id="IPR011761">
    <property type="entry name" value="ATP-grasp"/>
</dbReference>
<dbReference type="SMART" id="SM00881">
    <property type="entry name" value="CoA_binding"/>
    <property type="match status" value="1"/>
</dbReference>
<proteinExistence type="inferred from homology"/>
<evidence type="ECO:0000313" key="4">
    <source>
        <dbReference type="EMBL" id="AQV94735.1"/>
    </source>
</evidence>
<dbReference type="EMBL" id="CP017757">
    <property type="protein sequence ID" value="AQV94735.1"/>
    <property type="molecule type" value="Genomic_DNA"/>
</dbReference>
<accession>A0A1U9URH4</accession>
<evidence type="ECO:0000259" key="3">
    <source>
        <dbReference type="PROSITE" id="PS50975"/>
    </source>
</evidence>
<dbReference type="Gene3D" id="3.40.50.720">
    <property type="entry name" value="NAD(P)-binding Rossmann-like Domain"/>
    <property type="match status" value="1"/>
</dbReference>
<dbReference type="InterPro" id="IPR032875">
    <property type="entry name" value="Succ_CoA_lig_flav_dom"/>
</dbReference>
<dbReference type="PANTHER" id="PTHR42793">
    <property type="entry name" value="COA BINDING DOMAIN CONTAINING PROTEIN"/>
    <property type="match status" value="1"/>
</dbReference>
<dbReference type="SUPFAM" id="SSF56059">
    <property type="entry name" value="Glutathione synthetase ATP-binding domain-like"/>
    <property type="match status" value="1"/>
</dbReference>
<dbReference type="GO" id="GO:0005524">
    <property type="term" value="F:ATP binding"/>
    <property type="evidence" value="ECO:0007669"/>
    <property type="project" value="UniProtKB-UniRule"/>
</dbReference>
<dbReference type="InterPro" id="IPR003781">
    <property type="entry name" value="CoA-bd"/>
</dbReference>
<dbReference type="Proteomes" id="UP000189627">
    <property type="component" value="Chromosome 1"/>
</dbReference>
<dbReference type="Gene3D" id="3.30.470.20">
    <property type="entry name" value="ATP-grasp fold, B domain"/>
    <property type="match status" value="1"/>
</dbReference>
<sequence length="697" mass="72256">MTTPPSLDRLLAPRSVAVIGASDDPARIGGRPIASMLRLGYVGRILPVNPNRQTVQGLTAYPSVDALPEVPDIAIVAVPAPQVLATVTALAQRGVPGAILFSAGFAEVGGEGVAMQAELVAAARRGGMRLLGPNSLGLVNLQTGFVGSFSSFATMEGIRPGRVGIVSQSGAYGSHLVAAAMDAGVYPSNIVMTGNEADLTLGDIVRLMVADPNTDVIALYSEGINDGNGLVEALKAARAARKPVVMMKVGRSEVGGAAARSHTASIAGDDAVVDAVLEELGVVRARTTEEMLDIVRLATRGVFPENNTLGVITVSGGAGVIVSDAAEDLGLPMPEMPAAAQKRMLEMLPICAPRNPVDTTAQFINDPSLITPFTEAMLSEGGYTSVLGFFSYAGSTPEVAPLLRGQLSKVRERFPDRLYVLVLRGPRDVLDSYEAAGFTVFEDPNRAVTAIAAMGRFGKAFAGRTLAPAPEVGTVALPAQTPTEAEAKRLLAEAGIPSAPEHACAEAEAAVAAARDIGFPVVMKILSPDILHKSEIGGVLLNVRDEEAVRAGFATLLDRAGTAAPTARIEGVLVARQLSGGVECIMGIQRDPTFGPVAMFGLGGVFVEILKDVVFHRCPFGEDVAEEVIRSIKGAPLLLGARGRPVADVPALAKTLSRLSAFAVAAGPRLQSIDLNPVIAMPEGQGAYAVDAVIDLE</sequence>
<dbReference type="InterPro" id="IPR016102">
    <property type="entry name" value="Succinyl-CoA_synth-like"/>
</dbReference>
<dbReference type="FunFam" id="3.30.1490.20:FF:000020">
    <property type="entry name" value="Protein lysine acetyltransferase"/>
    <property type="match status" value="1"/>
</dbReference>
<dbReference type="RefSeq" id="WP_078196928.1">
    <property type="nucleotide sequence ID" value="NZ_CP017757.2"/>
</dbReference>
<dbReference type="InterPro" id="IPR036291">
    <property type="entry name" value="NAD(P)-bd_dom_sf"/>
</dbReference>
<dbReference type="PROSITE" id="PS50975">
    <property type="entry name" value="ATP_GRASP"/>
    <property type="match status" value="1"/>
</dbReference>
<dbReference type="AlphaFoldDB" id="A0A1U9URH4"/>
<protein>
    <submittedName>
        <fullName evidence="4">Acyl-CoA synthetase</fullName>
    </submittedName>
</protein>
<dbReference type="InterPro" id="IPR013815">
    <property type="entry name" value="ATP_grasp_subdomain_1"/>
</dbReference>
<name>A0A1U9URH4_CUPNE</name>
<evidence type="ECO:0000256" key="2">
    <source>
        <dbReference type="PROSITE-ProRule" id="PRU00409"/>
    </source>
</evidence>
<evidence type="ECO:0000313" key="5">
    <source>
        <dbReference type="Proteomes" id="UP000189627"/>
    </source>
</evidence>
<dbReference type="Pfam" id="PF13549">
    <property type="entry name" value="ATP-grasp_5"/>
    <property type="match status" value="1"/>
</dbReference>
<reference evidence="5" key="1">
    <citation type="submission" date="2017-02" db="EMBL/GenBank/DDBJ databases">
        <title>Complete genome sequence of Cupriavidus necator strain NH9, a 3-chlorobenzoate degrader.</title>
        <authorList>
            <person name="Moriuchi R."/>
            <person name="Dohra H."/>
            <person name="Ogawa N."/>
        </authorList>
    </citation>
    <scope>NUCLEOTIDE SEQUENCE [LARGE SCALE GENOMIC DNA]</scope>
    <source>
        <strain evidence="5">NH9</strain>
    </source>
</reference>
<comment type="similarity">
    <text evidence="1">In the N-terminal section; belongs to the acetate CoA ligase alpha subunit family.</text>
</comment>
<gene>
    <name evidence="4" type="ORF">BJN34_12670</name>
</gene>
<dbReference type="KEGG" id="cuh:BJN34_12670"/>
<keyword evidence="2" id="KW-0067">ATP-binding</keyword>